<evidence type="ECO:0000256" key="2">
    <source>
        <dbReference type="ARBA" id="ARBA00023125"/>
    </source>
</evidence>
<dbReference type="SUPFAM" id="SSF48498">
    <property type="entry name" value="Tetracyclin repressor-like, C-terminal domain"/>
    <property type="match status" value="1"/>
</dbReference>
<dbReference type="InterPro" id="IPR001647">
    <property type="entry name" value="HTH_TetR"/>
</dbReference>
<dbReference type="SUPFAM" id="SSF46689">
    <property type="entry name" value="Homeodomain-like"/>
    <property type="match status" value="1"/>
</dbReference>
<evidence type="ECO:0000256" key="1">
    <source>
        <dbReference type="ARBA" id="ARBA00023015"/>
    </source>
</evidence>
<proteinExistence type="predicted"/>
<dbReference type="AlphaFoldDB" id="A0A1N7SKG5"/>
<dbReference type="InterPro" id="IPR009057">
    <property type="entry name" value="Homeodomain-like_sf"/>
</dbReference>
<feature type="domain" description="HTH tetR-type" evidence="6">
    <location>
        <begin position="92"/>
        <end position="152"/>
    </location>
</feature>
<dbReference type="PRINTS" id="PR00455">
    <property type="entry name" value="HTHTETR"/>
</dbReference>
<keyword evidence="8" id="KW-1185">Reference proteome</keyword>
<evidence type="ECO:0000256" key="4">
    <source>
        <dbReference type="PROSITE-ProRule" id="PRU00335"/>
    </source>
</evidence>
<name>A0A1N7SKG5_9BURK</name>
<evidence type="ECO:0000313" key="7">
    <source>
        <dbReference type="EMBL" id="SIT47868.1"/>
    </source>
</evidence>
<organism evidence="7 8">
    <name type="scientific">Paraburkholderia ribeironis</name>
    <dbReference type="NCBI Taxonomy" id="1247936"/>
    <lineage>
        <taxon>Bacteria</taxon>
        <taxon>Pseudomonadati</taxon>
        <taxon>Pseudomonadota</taxon>
        <taxon>Betaproteobacteria</taxon>
        <taxon>Burkholderiales</taxon>
        <taxon>Burkholderiaceae</taxon>
        <taxon>Paraburkholderia</taxon>
    </lineage>
</organism>
<keyword evidence="1" id="KW-0805">Transcription regulation</keyword>
<accession>A0A1N7SKG5</accession>
<dbReference type="GO" id="GO:0045892">
    <property type="term" value="P:negative regulation of DNA-templated transcription"/>
    <property type="evidence" value="ECO:0007669"/>
    <property type="project" value="InterPro"/>
</dbReference>
<dbReference type="Proteomes" id="UP000187012">
    <property type="component" value="Unassembled WGS sequence"/>
</dbReference>
<dbReference type="GO" id="GO:0000976">
    <property type="term" value="F:transcription cis-regulatory region binding"/>
    <property type="evidence" value="ECO:0007669"/>
    <property type="project" value="TreeGrafter"/>
</dbReference>
<dbReference type="Pfam" id="PF00440">
    <property type="entry name" value="TetR_N"/>
    <property type="match status" value="1"/>
</dbReference>
<gene>
    <name evidence="7" type="ORF">BN2475_830024</name>
</gene>
<dbReference type="STRING" id="1247936.BN2475_830024"/>
<evidence type="ECO:0000256" key="5">
    <source>
        <dbReference type="SAM" id="MobiDB-lite"/>
    </source>
</evidence>
<dbReference type="PROSITE" id="PS50977">
    <property type="entry name" value="HTH_TETR_2"/>
    <property type="match status" value="1"/>
</dbReference>
<evidence type="ECO:0000259" key="6">
    <source>
        <dbReference type="PROSITE" id="PS50977"/>
    </source>
</evidence>
<dbReference type="EMBL" id="CYGX02000083">
    <property type="protein sequence ID" value="SIT47868.1"/>
    <property type="molecule type" value="Genomic_DNA"/>
</dbReference>
<reference evidence="7 8" key="1">
    <citation type="submission" date="2016-12" db="EMBL/GenBank/DDBJ databases">
        <authorList>
            <person name="Song W.-J."/>
            <person name="Kurnit D.M."/>
        </authorList>
    </citation>
    <scope>NUCLEOTIDE SEQUENCE [LARGE SCALE GENOMIC DNA]</scope>
    <source>
        <strain evidence="7 8">STM7296</strain>
    </source>
</reference>
<feature type="compositionally biased region" description="Low complexity" evidence="5">
    <location>
        <begin position="66"/>
        <end position="92"/>
    </location>
</feature>
<protein>
    <submittedName>
        <fullName evidence="7">Transcriptional regulator, TetR family</fullName>
    </submittedName>
</protein>
<evidence type="ECO:0000256" key="3">
    <source>
        <dbReference type="ARBA" id="ARBA00023163"/>
    </source>
</evidence>
<keyword evidence="3" id="KW-0804">Transcription</keyword>
<dbReference type="Gene3D" id="1.10.357.10">
    <property type="entry name" value="Tetracycline Repressor, domain 2"/>
    <property type="match status" value="1"/>
</dbReference>
<dbReference type="GO" id="GO:0003700">
    <property type="term" value="F:DNA-binding transcription factor activity"/>
    <property type="evidence" value="ECO:0007669"/>
    <property type="project" value="TreeGrafter"/>
</dbReference>
<dbReference type="InterPro" id="IPR050109">
    <property type="entry name" value="HTH-type_TetR-like_transc_reg"/>
</dbReference>
<keyword evidence="2 4" id="KW-0238">DNA-binding</keyword>
<dbReference type="PANTHER" id="PTHR30055:SF234">
    <property type="entry name" value="HTH-TYPE TRANSCRIPTIONAL REGULATOR BETI"/>
    <property type="match status" value="1"/>
</dbReference>
<sequence>MFHGASALKLINSKINIFDIASLVKLNAMARIPSGEPAAKQATSVATSAKAGDAPKRVVQAASQKAGSATTASATTAPARRPGRPTGAARGPQQRSRLLDAALALFARQGIVDTTLGEIAREAGFTPAMMHYYFKTRDQLLDVLIDERFAPLRAGLGAPFEEHPDDPVAAITQLTQRLVQVASEHPWFPSLWVREVISDGGLLRQRMYERFGDAHQKASLSYIERWQREGRLNAGLEPALVFVTLLGLTILPLATLKLWRNDPLRCKIGGAEIARHAVALLVQGIGPNKTD</sequence>
<dbReference type="PANTHER" id="PTHR30055">
    <property type="entry name" value="HTH-TYPE TRANSCRIPTIONAL REGULATOR RUTR"/>
    <property type="match status" value="1"/>
</dbReference>
<dbReference type="InterPro" id="IPR036271">
    <property type="entry name" value="Tet_transcr_reg_TetR-rel_C_sf"/>
</dbReference>
<evidence type="ECO:0000313" key="8">
    <source>
        <dbReference type="Proteomes" id="UP000187012"/>
    </source>
</evidence>
<feature type="region of interest" description="Disordered" evidence="5">
    <location>
        <begin position="49"/>
        <end position="94"/>
    </location>
</feature>
<feature type="DNA-binding region" description="H-T-H motif" evidence="4">
    <location>
        <begin position="115"/>
        <end position="134"/>
    </location>
</feature>